<evidence type="ECO:0008006" key="3">
    <source>
        <dbReference type="Google" id="ProtNLM"/>
    </source>
</evidence>
<sequence>MLHRNLFNLLNSLILFLVCFLGLDFLSHMTLGSQPQTSLSLRHCILGRYAWCVCVCGKNETSSPL</sequence>
<dbReference type="EMBL" id="ML735716">
    <property type="protein sequence ID" value="KAE8419555.1"/>
    <property type="molecule type" value="Genomic_DNA"/>
</dbReference>
<reference evidence="1 2" key="1">
    <citation type="submission" date="2019-04" db="EMBL/GenBank/DDBJ databases">
        <authorList>
            <consortium name="DOE Joint Genome Institute"/>
            <person name="Mondo S."/>
            <person name="Kjaerbolling I."/>
            <person name="Vesth T."/>
            <person name="Frisvad J.C."/>
            <person name="Nybo J.L."/>
            <person name="Theobald S."/>
            <person name="Kildgaard S."/>
            <person name="Isbrandt T."/>
            <person name="Kuo A."/>
            <person name="Sato A."/>
            <person name="Lyhne E.K."/>
            <person name="Kogle M.E."/>
            <person name="Wiebenga A."/>
            <person name="Kun R.S."/>
            <person name="Lubbers R.J."/>
            <person name="Makela M.R."/>
            <person name="Barry K."/>
            <person name="Chovatia M."/>
            <person name="Clum A."/>
            <person name="Daum C."/>
            <person name="Haridas S."/>
            <person name="He G."/>
            <person name="LaButti K."/>
            <person name="Lipzen A."/>
            <person name="Riley R."/>
            <person name="Salamov A."/>
            <person name="Simmons B.A."/>
            <person name="Magnuson J.K."/>
            <person name="Henrissat B."/>
            <person name="Mortensen U.H."/>
            <person name="Larsen T.O."/>
            <person name="Devries R.P."/>
            <person name="Grigoriev I.V."/>
            <person name="Machida M."/>
            <person name="Baker S.E."/>
            <person name="Andersen M.R."/>
            <person name="Cantor M.N."/>
            <person name="Hua S.X."/>
        </authorList>
    </citation>
    <scope>NUCLEOTIDE SEQUENCE [LARGE SCALE GENOMIC DNA]</scope>
    <source>
        <strain evidence="1 2">CBS 117616</strain>
    </source>
</reference>
<keyword evidence="2" id="KW-1185">Reference proteome</keyword>
<dbReference type="Proteomes" id="UP000325395">
    <property type="component" value="Unassembled WGS sequence"/>
</dbReference>
<evidence type="ECO:0000313" key="1">
    <source>
        <dbReference type="EMBL" id="KAE8419555.1"/>
    </source>
</evidence>
<name>A0ABQ6WRB1_9EURO</name>
<accession>A0ABQ6WRB1</accession>
<gene>
    <name evidence="1" type="ORF">BDV36DRAFT_251221</name>
</gene>
<proteinExistence type="predicted"/>
<evidence type="ECO:0000313" key="2">
    <source>
        <dbReference type="Proteomes" id="UP000325395"/>
    </source>
</evidence>
<organism evidence="1 2">
    <name type="scientific">Aspergillus pseudocaelatus</name>
    <dbReference type="NCBI Taxonomy" id="1825620"/>
    <lineage>
        <taxon>Eukaryota</taxon>
        <taxon>Fungi</taxon>
        <taxon>Dikarya</taxon>
        <taxon>Ascomycota</taxon>
        <taxon>Pezizomycotina</taxon>
        <taxon>Eurotiomycetes</taxon>
        <taxon>Eurotiomycetidae</taxon>
        <taxon>Eurotiales</taxon>
        <taxon>Aspergillaceae</taxon>
        <taxon>Aspergillus</taxon>
        <taxon>Aspergillus subgen. Circumdati</taxon>
    </lineage>
</organism>
<protein>
    <recommendedName>
        <fullName evidence="3">Secreted protein</fullName>
    </recommendedName>
</protein>